<accession>A0A1C4WX03</accession>
<dbReference type="RefSeq" id="WP_074474155.1">
    <property type="nucleotide sequence ID" value="NZ_FMCT01000004.1"/>
</dbReference>
<organism evidence="1 2">
    <name type="scientific">Micromonospora carbonacea</name>
    <dbReference type="NCBI Taxonomy" id="47853"/>
    <lineage>
        <taxon>Bacteria</taxon>
        <taxon>Bacillati</taxon>
        <taxon>Actinomycetota</taxon>
        <taxon>Actinomycetes</taxon>
        <taxon>Micromonosporales</taxon>
        <taxon>Micromonosporaceae</taxon>
        <taxon>Micromonospora</taxon>
    </lineage>
</organism>
<keyword evidence="2" id="KW-1185">Reference proteome</keyword>
<gene>
    <name evidence="1" type="ORF">GA0070563_10491</name>
</gene>
<protein>
    <submittedName>
        <fullName evidence="1">Uncharacterized protein</fullName>
    </submittedName>
</protein>
<evidence type="ECO:0000313" key="1">
    <source>
        <dbReference type="EMBL" id="SCF00762.1"/>
    </source>
</evidence>
<dbReference type="EMBL" id="FMCT01000004">
    <property type="protein sequence ID" value="SCF00762.1"/>
    <property type="molecule type" value="Genomic_DNA"/>
</dbReference>
<sequence>MNHQHGEAFAIMTYRSDDGTETERIWNSRDGVTPFVVTLRSGKVAHHVDWSSDVYAPDHRPQPGERMFVDLTPERARELALRNARQAFAEARPGLDPRVRWATPEAMAETLVAEYLRPGAPDLVEVPASPEGGEPA</sequence>
<evidence type="ECO:0000313" key="2">
    <source>
        <dbReference type="Proteomes" id="UP000183585"/>
    </source>
</evidence>
<proteinExistence type="predicted"/>
<dbReference type="Proteomes" id="UP000183585">
    <property type="component" value="Unassembled WGS sequence"/>
</dbReference>
<reference evidence="2" key="1">
    <citation type="submission" date="2016-06" db="EMBL/GenBank/DDBJ databases">
        <authorList>
            <person name="Varghese N."/>
            <person name="Submissions Spin"/>
        </authorList>
    </citation>
    <scope>NUCLEOTIDE SEQUENCE [LARGE SCALE GENOMIC DNA]</scope>
    <source>
        <strain evidence="2">DSM 43168</strain>
    </source>
</reference>
<name>A0A1C4WX03_9ACTN</name>
<dbReference type="AlphaFoldDB" id="A0A1C4WX03"/>